<evidence type="ECO:0000256" key="9">
    <source>
        <dbReference type="ARBA" id="ARBA00022908"/>
    </source>
</evidence>
<evidence type="ECO:0000256" key="1">
    <source>
        <dbReference type="ARBA" id="ARBA00022578"/>
    </source>
</evidence>
<dbReference type="PANTHER" id="PTHR42648:SF11">
    <property type="entry name" value="TRANSPOSON TY4-P GAG-POL POLYPROTEIN"/>
    <property type="match status" value="1"/>
</dbReference>
<comment type="catalytic activity">
    <reaction evidence="14">
        <text>DNA(n) + a 2'-deoxyribonucleoside 5'-triphosphate = DNA(n+1) + diphosphate</text>
        <dbReference type="Rhea" id="RHEA:22508"/>
        <dbReference type="Rhea" id="RHEA-COMP:17339"/>
        <dbReference type="Rhea" id="RHEA-COMP:17340"/>
        <dbReference type="ChEBI" id="CHEBI:33019"/>
        <dbReference type="ChEBI" id="CHEBI:61560"/>
        <dbReference type="ChEBI" id="CHEBI:173112"/>
        <dbReference type="EC" id="2.7.7.7"/>
    </reaction>
</comment>
<reference evidence="17" key="1">
    <citation type="submission" date="2022-06" db="EMBL/GenBank/DDBJ databases">
        <title>Genome Sequence of Candolleomyces eurysporus.</title>
        <authorList>
            <person name="Buettner E."/>
        </authorList>
    </citation>
    <scope>NUCLEOTIDE SEQUENCE</scope>
    <source>
        <strain evidence="17">VTCC 930004</strain>
    </source>
</reference>
<keyword evidence="18" id="KW-1185">Reference proteome</keyword>
<keyword evidence="11" id="KW-0808">Transferase</keyword>
<evidence type="ECO:0000256" key="11">
    <source>
        <dbReference type="ARBA" id="ARBA00022932"/>
    </source>
</evidence>
<dbReference type="GO" id="GO:0032196">
    <property type="term" value="P:transposition"/>
    <property type="evidence" value="ECO:0007669"/>
    <property type="project" value="UniProtKB-KW"/>
</dbReference>
<keyword evidence="5" id="KW-0255">Endonuclease</keyword>
<evidence type="ECO:0000256" key="12">
    <source>
        <dbReference type="ARBA" id="ARBA00023172"/>
    </source>
</evidence>
<dbReference type="OrthoDB" id="3243429at2759"/>
<dbReference type="GO" id="GO:0003964">
    <property type="term" value="F:RNA-directed DNA polymerase activity"/>
    <property type="evidence" value="ECO:0007669"/>
    <property type="project" value="UniProtKB-KW"/>
</dbReference>
<feature type="region of interest" description="Disordered" evidence="15">
    <location>
        <begin position="300"/>
        <end position="324"/>
    </location>
</feature>
<sequence length="382" mass="42375">MHSAPFPSTGHQAAAPLNLIHSDVSGPMSVLTPEGYRYWVTFIDDHTCFQVVMLLKRKSGVFAAFKSFKALAENQLGRLIKALHDDKGGEYMSDKFNTFCDLNGIVRHHTIRNCSQQNGDTEQANRTMNNDITAMLAQSKSPMHFWGCCLATQVKVWNCQPTWSLPGKTPYEAWYGQKPDLSCFQVFGCQAYVFVQPDKRKKLESHMQKCVFVGYPAEYKAWLFFNTEMRKFIVSERAEFDEQMFPGLSSFASPFHLPSSPLPPPLIPSFPIPNPDADIASSSIRPLALPQAWLAPTTPLPAAPAQLSDPPPSPPPPAAPAPPATLLLEGFHEGGPNKVCRLKKSLHGLKQAARQWNKKLHSVLTELGNCSHAENMFPIAST</sequence>
<dbReference type="Gene3D" id="3.30.420.10">
    <property type="entry name" value="Ribonuclease H-like superfamily/Ribonuclease H"/>
    <property type="match status" value="1"/>
</dbReference>
<dbReference type="GO" id="GO:0016787">
    <property type="term" value="F:hydrolase activity"/>
    <property type="evidence" value="ECO:0007669"/>
    <property type="project" value="UniProtKB-KW"/>
</dbReference>
<evidence type="ECO:0000256" key="15">
    <source>
        <dbReference type="SAM" id="MobiDB-lite"/>
    </source>
</evidence>
<keyword evidence="11" id="KW-0239">DNA-directed DNA polymerase</keyword>
<evidence type="ECO:0000256" key="4">
    <source>
        <dbReference type="ARBA" id="ARBA00022723"/>
    </source>
</evidence>
<feature type="non-terminal residue" evidence="17">
    <location>
        <position position="1"/>
    </location>
</feature>
<dbReference type="InterPro" id="IPR012337">
    <property type="entry name" value="RNaseH-like_sf"/>
</dbReference>
<keyword evidence="7" id="KW-0460">Magnesium</keyword>
<dbReference type="GO" id="GO:0005634">
    <property type="term" value="C:nucleus"/>
    <property type="evidence" value="ECO:0007669"/>
    <property type="project" value="UniProtKB-ARBA"/>
</dbReference>
<evidence type="ECO:0000256" key="5">
    <source>
        <dbReference type="ARBA" id="ARBA00022759"/>
    </source>
</evidence>
<keyword evidence="6" id="KW-0378">Hydrolase</keyword>
<evidence type="ECO:0000256" key="6">
    <source>
        <dbReference type="ARBA" id="ARBA00022801"/>
    </source>
</evidence>
<evidence type="ECO:0000256" key="2">
    <source>
        <dbReference type="ARBA" id="ARBA00022695"/>
    </source>
</evidence>
<dbReference type="GO" id="GO:0046872">
    <property type="term" value="F:metal ion binding"/>
    <property type="evidence" value="ECO:0007669"/>
    <property type="project" value="UniProtKB-KW"/>
</dbReference>
<dbReference type="GO" id="GO:0015074">
    <property type="term" value="P:DNA integration"/>
    <property type="evidence" value="ECO:0007669"/>
    <property type="project" value="UniProtKB-KW"/>
</dbReference>
<dbReference type="GO" id="GO:0003723">
    <property type="term" value="F:RNA binding"/>
    <property type="evidence" value="ECO:0007669"/>
    <property type="project" value="UniProtKB-KW"/>
</dbReference>
<keyword evidence="3" id="KW-0540">Nuclease</keyword>
<dbReference type="GO" id="GO:0003887">
    <property type="term" value="F:DNA-directed DNA polymerase activity"/>
    <property type="evidence" value="ECO:0007669"/>
    <property type="project" value="UniProtKB-KW"/>
</dbReference>
<keyword evidence="12" id="KW-0233">DNA recombination</keyword>
<evidence type="ECO:0000256" key="3">
    <source>
        <dbReference type="ARBA" id="ARBA00022722"/>
    </source>
</evidence>
<feature type="compositionally biased region" description="Pro residues" evidence="15">
    <location>
        <begin position="309"/>
        <end position="323"/>
    </location>
</feature>
<proteinExistence type="predicted"/>
<dbReference type="SUPFAM" id="SSF53098">
    <property type="entry name" value="Ribonuclease H-like"/>
    <property type="match status" value="1"/>
</dbReference>
<evidence type="ECO:0000256" key="7">
    <source>
        <dbReference type="ARBA" id="ARBA00022842"/>
    </source>
</evidence>
<dbReference type="InterPro" id="IPR036397">
    <property type="entry name" value="RNaseH_sf"/>
</dbReference>
<dbReference type="InterPro" id="IPR057670">
    <property type="entry name" value="SH3_retrovirus"/>
</dbReference>
<dbReference type="InterPro" id="IPR039537">
    <property type="entry name" value="Retrotran_Ty1/copia-like"/>
</dbReference>
<keyword evidence="4" id="KW-0479">Metal-binding</keyword>
<keyword evidence="9" id="KW-0229">DNA integration</keyword>
<comment type="catalytic activity">
    <reaction evidence="13">
        <text>DNA(n) + a 2'-deoxyribonucleoside 5'-triphosphate = DNA(n+1) + diphosphate</text>
        <dbReference type="Rhea" id="RHEA:22508"/>
        <dbReference type="Rhea" id="RHEA-COMP:17339"/>
        <dbReference type="Rhea" id="RHEA-COMP:17340"/>
        <dbReference type="ChEBI" id="CHEBI:33019"/>
        <dbReference type="ChEBI" id="CHEBI:61560"/>
        <dbReference type="ChEBI" id="CHEBI:173112"/>
        <dbReference type="EC" id="2.7.7.49"/>
    </reaction>
</comment>
<evidence type="ECO:0000313" key="18">
    <source>
        <dbReference type="Proteomes" id="UP001140091"/>
    </source>
</evidence>
<keyword evidence="1" id="KW-0815">Transposition</keyword>
<evidence type="ECO:0000256" key="13">
    <source>
        <dbReference type="ARBA" id="ARBA00048173"/>
    </source>
</evidence>
<dbReference type="InterPro" id="IPR001584">
    <property type="entry name" value="Integrase_cat-core"/>
</dbReference>
<protein>
    <recommendedName>
        <fullName evidence="16">Integrase catalytic domain-containing protein</fullName>
    </recommendedName>
</protein>
<keyword evidence="8" id="KW-0694">RNA-binding</keyword>
<dbReference type="PROSITE" id="PS50994">
    <property type="entry name" value="INTEGRASE"/>
    <property type="match status" value="1"/>
</dbReference>
<evidence type="ECO:0000313" key="17">
    <source>
        <dbReference type="EMBL" id="KAJ2932617.1"/>
    </source>
</evidence>
<dbReference type="Proteomes" id="UP001140091">
    <property type="component" value="Unassembled WGS sequence"/>
</dbReference>
<dbReference type="GO" id="GO:0006310">
    <property type="term" value="P:DNA recombination"/>
    <property type="evidence" value="ECO:0007669"/>
    <property type="project" value="UniProtKB-KW"/>
</dbReference>
<organism evidence="17 18">
    <name type="scientific">Candolleomyces eurysporus</name>
    <dbReference type="NCBI Taxonomy" id="2828524"/>
    <lineage>
        <taxon>Eukaryota</taxon>
        <taxon>Fungi</taxon>
        <taxon>Dikarya</taxon>
        <taxon>Basidiomycota</taxon>
        <taxon>Agaricomycotina</taxon>
        <taxon>Agaricomycetes</taxon>
        <taxon>Agaricomycetidae</taxon>
        <taxon>Agaricales</taxon>
        <taxon>Agaricineae</taxon>
        <taxon>Psathyrellaceae</taxon>
        <taxon>Candolleomyces</taxon>
    </lineage>
</organism>
<name>A0A9W8MJV4_9AGAR</name>
<gene>
    <name evidence="17" type="ORF">H1R20_g4479</name>
</gene>
<dbReference type="EMBL" id="JANBPK010000767">
    <property type="protein sequence ID" value="KAJ2932617.1"/>
    <property type="molecule type" value="Genomic_DNA"/>
</dbReference>
<dbReference type="AlphaFoldDB" id="A0A9W8MJV4"/>
<dbReference type="GO" id="GO:0004519">
    <property type="term" value="F:endonuclease activity"/>
    <property type="evidence" value="ECO:0007669"/>
    <property type="project" value="UniProtKB-KW"/>
</dbReference>
<comment type="caution">
    <text evidence="17">The sequence shown here is derived from an EMBL/GenBank/DDBJ whole genome shotgun (WGS) entry which is preliminary data.</text>
</comment>
<evidence type="ECO:0000256" key="10">
    <source>
        <dbReference type="ARBA" id="ARBA00022918"/>
    </source>
</evidence>
<feature type="domain" description="Integrase catalytic" evidence="16">
    <location>
        <begin position="12"/>
        <end position="178"/>
    </location>
</feature>
<evidence type="ECO:0000256" key="8">
    <source>
        <dbReference type="ARBA" id="ARBA00022884"/>
    </source>
</evidence>
<keyword evidence="2" id="KW-0548">Nucleotidyltransferase</keyword>
<evidence type="ECO:0000259" key="16">
    <source>
        <dbReference type="PROSITE" id="PS50994"/>
    </source>
</evidence>
<evidence type="ECO:0000256" key="14">
    <source>
        <dbReference type="ARBA" id="ARBA00049244"/>
    </source>
</evidence>
<dbReference type="PANTHER" id="PTHR42648">
    <property type="entry name" value="TRANSPOSASE, PUTATIVE-RELATED"/>
    <property type="match status" value="1"/>
</dbReference>
<dbReference type="Pfam" id="PF25597">
    <property type="entry name" value="SH3_retrovirus"/>
    <property type="match status" value="1"/>
</dbReference>
<keyword evidence="10" id="KW-0695">RNA-directed DNA polymerase</keyword>
<accession>A0A9W8MJV4</accession>